<proteinExistence type="predicted"/>
<protein>
    <submittedName>
        <fullName evidence="2">SHSP domain-containing protein</fullName>
    </submittedName>
</protein>
<reference evidence="2" key="1">
    <citation type="submission" date="2022-11" db="UniProtKB">
        <authorList>
            <consortium name="WormBaseParasite"/>
        </authorList>
    </citation>
    <scope>IDENTIFICATION</scope>
</reference>
<evidence type="ECO:0000313" key="2">
    <source>
        <dbReference type="WBParaSite" id="JU765_v2.g16123.t1"/>
    </source>
</evidence>
<dbReference type="Proteomes" id="UP000887576">
    <property type="component" value="Unplaced"/>
</dbReference>
<name>A0AC34QGL8_9BILA</name>
<accession>A0AC34QGL8</accession>
<sequence>MFAKNFIVCLLFFGLVFCDESTTKSSMDSSTEDLRKSMIGTNPNIFVYSPFRWPSFRDPFREMMKWDPFKDFETMMNQMMDSRIQSMNNFREISNTFGDISVNDNDFKYSVNLEGFKPEELKIKLDGEQLVISGDHREVNENGTETVHQSFIRRFTLPDGFKKETIKSIFDGKGNLIVSGQRNPQISQENAREIPIETVETASTPETNEKKTHEKVEV</sequence>
<organism evidence="1 2">
    <name type="scientific">Panagrolaimus sp. JU765</name>
    <dbReference type="NCBI Taxonomy" id="591449"/>
    <lineage>
        <taxon>Eukaryota</taxon>
        <taxon>Metazoa</taxon>
        <taxon>Ecdysozoa</taxon>
        <taxon>Nematoda</taxon>
        <taxon>Chromadorea</taxon>
        <taxon>Rhabditida</taxon>
        <taxon>Tylenchina</taxon>
        <taxon>Panagrolaimomorpha</taxon>
        <taxon>Panagrolaimoidea</taxon>
        <taxon>Panagrolaimidae</taxon>
        <taxon>Panagrolaimus</taxon>
    </lineage>
</organism>
<evidence type="ECO:0000313" key="1">
    <source>
        <dbReference type="Proteomes" id="UP000887576"/>
    </source>
</evidence>
<dbReference type="WBParaSite" id="JU765_v2.g16123.t1">
    <property type="protein sequence ID" value="JU765_v2.g16123.t1"/>
    <property type="gene ID" value="JU765_v2.g16123"/>
</dbReference>